<protein>
    <submittedName>
        <fullName evidence="1">Uncharacterized protein</fullName>
    </submittedName>
</protein>
<accession>A0ACC0XTS2</accession>
<proteinExistence type="predicted"/>
<comment type="caution">
    <text evidence="1">The sequence shown here is derived from an EMBL/GenBank/DDBJ whole genome shotgun (WGS) entry which is preliminary data.</text>
</comment>
<keyword evidence="2" id="KW-1185">Reference proteome</keyword>
<reference evidence="2" key="1">
    <citation type="journal article" date="2023" name="G3 (Bethesda)">
        <title>Genome assembly and association tests identify interacting loci associated with vigor, precocity, and sex in interspecific pistachio rootstocks.</title>
        <authorList>
            <person name="Palmer W."/>
            <person name="Jacygrad E."/>
            <person name="Sagayaradj S."/>
            <person name="Cavanaugh K."/>
            <person name="Han R."/>
            <person name="Bertier L."/>
            <person name="Beede B."/>
            <person name="Kafkas S."/>
            <person name="Golino D."/>
            <person name="Preece J."/>
            <person name="Michelmore R."/>
        </authorList>
    </citation>
    <scope>NUCLEOTIDE SEQUENCE [LARGE SCALE GENOMIC DNA]</scope>
</reference>
<organism evidence="1 2">
    <name type="scientific">Pistacia integerrima</name>
    <dbReference type="NCBI Taxonomy" id="434235"/>
    <lineage>
        <taxon>Eukaryota</taxon>
        <taxon>Viridiplantae</taxon>
        <taxon>Streptophyta</taxon>
        <taxon>Embryophyta</taxon>
        <taxon>Tracheophyta</taxon>
        <taxon>Spermatophyta</taxon>
        <taxon>Magnoliopsida</taxon>
        <taxon>eudicotyledons</taxon>
        <taxon>Gunneridae</taxon>
        <taxon>Pentapetalae</taxon>
        <taxon>rosids</taxon>
        <taxon>malvids</taxon>
        <taxon>Sapindales</taxon>
        <taxon>Anacardiaceae</taxon>
        <taxon>Pistacia</taxon>
    </lineage>
</organism>
<gene>
    <name evidence="1" type="ORF">Pint_07287</name>
</gene>
<dbReference type="Proteomes" id="UP001163603">
    <property type="component" value="Chromosome 10"/>
</dbReference>
<evidence type="ECO:0000313" key="1">
    <source>
        <dbReference type="EMBL" id="KAJ0024106.1"/>
    </source>
</evidence>
<name>A0ACC0XTS2_9ROSI</name>
<sequence length="189" mass="21784">MSEDMIFTRDEDGSFYTYDFTLEVMTKVETEKECFLPSDSYFPHAIKYAQSFPVIALCISLFGSLLCTYTLVFRKNCFSRAFHLGGQGLFLFAQCNMDQQSSFHCFGLFLGMQEKGPVIFAVDYEFATRSKPTEEFVSKYKDNYTFTGGKADWSTGNLFAIQWTSFMAEDNLYFINGILHLRAELTIRH</sequence>
<evidence type="ECO:0000313" key="2">
    <source>
        <dbReference type="Proteomes" id="UP001163603"/>
    </source>
</evidence>
<dbReference type="EMBL" id="CM047745">
    <property type="protein sequence ID" value="KAJ0024106.1"/>
    <property type="molecule type" value="Genomic_DNA"/>
</dbReference>